<organism evidence="2 3">
    <name type="scientific">Pleurodeles waltl</name>
    <name type="common">Iberian ribbed newt</name>
    <dbReference type="NCBI Taxonomy" id="8319"/>
    <lineage>
        <taxon>Eukaryota</taxon>
        <taxon>Metazoa</taxon>
        <taxon>Chordata</taxon>
        <taxon>Craniata</taxon>
        <taxon>Vertebrata</taxon>
        <taxon>Euteleostomi</taxon>
        <taxon>Amphibia</taxon>
        <taxon>Batrachia</taxon>
        <taxon>Caudata</taxon>
        <taxon>Salamandroidea</taxon>
        <taxon>Salamandridae</taxon>
        <taxon>Pleurodelinae</taxon>
        <taxon>Pleurodeles</taxon>
    </lineage>
</organism>
<name>A0AAV7S8R4_PLEWA</name>
<feature type="compositionally biased region" description="Basic residues" evidence="1">
    <location>
        <begin position="1"/>
        <end position="16"/>
    </location>
</feature>
<dbReference type="Proteomes" id="UP001066276">
    <property type="component" value="Chromosome 4_2"/>
</dbReference>
<dbReference type="EMBL" id="JANPWB010000008">
    <property type="protein sequence ID" value="KAJ1160256.1"/>
    <property type="molecule type" value="Genomic_DNA"/>
</dbReference>
<proteinExistence type="predicted"/>
<dbReference type="AlphaFoldDB" id="A0AAV7S8R4"/>
<comment type="caution">
    <text evidence="2">The sequence shown here is derived from an EMBL/GenBank/DDBJ whole genome shotgun (WGS) entry which is preliminary data.</text>
</comment>
<evidence type="ECO:0000256" key="1">
    <source>
        <dbReference type="SAM" id="MobiDB-lite"/>
    </source>
</evidence>
<protein>
    <submittedName>
        <fullName evidence="2">Uncharacterized protein</fullName>
    </submittedName>
</protein>
<feature type="compositionally biased region" description="Basic and acidic residues" evidence="1">
    <location>
        <begin position="32"/>
        <end position="69"/>
    </location>
</feature>
<accession>A0AAV7S8R4</accession>
<keyword evidence="3" id="KW-1185">Reference proteome</keyword>
<reference evidence="2" key="1">
    <citation type="journal article" date="2022" name="bioRxiv">
        <title>Sequencing and chromosome-scale assembly of the giantPleurodeles waltlgenome.</title>
        <authorList>
            <person name="Brown T."/>
            <person name="Elewa A."/>
            <person name="Iarovenko S."/>
            <person name="Subramanian E."/>
            <person name="Araus A.J."/>
            <person name="Petzold A."/>
            <person name="Susuki M."/>
            <person name="Suzuki K.-i.T."/>
            <person name="Hayashi T."/>
            <person name="Toyoda A."/>
            <person name="Oliveira C."/>
            <person name="Osipova E."/>
            <person name="Leigh N.D."/>
            <person name="Simon A."/>
            <person name="Yun M.H."/>
        </authorList>
    </citation>
    <scope>NUCLEOTIDE SEQUENCE</scope>
    <source>
        <strain evidence="2">20211129_DDA</strain>
        <tissue evidence="2">Liver</tissue>
    </source>
</reference>
<evidence type="ECO:0000313" key="2">
    <source>
        <dbReference type="EMBL" id="KAJ1160256.1"/>
    </source>
</evidence>
<gene>
    <name evidence="2" type="ORF">NDU88_000758</name>
</gene>
<evidence type="ECO:0000313" key="3">
    <source>
        <dbReference type="Proteomes" id="UP001066276"/>
    </source>
</evidence>
<feature type="region of interest" description="Disordered" evidence="1">
    <location>
        <begin position="1"/>
        <end position="81"/>
    </location>
</feature>
<sequence>MPTLGRRRRHHNKQKAAGKETGCGGDADNGGDADKNGDTEAEEECKKPKGWKEGTRRETTTTEGLDVRRQGTPHLTLRQGD</sequence>